<name>A0ABX1VFL6_9PLAN</name>
<dbReference type="RefSeq" id="WP_171187227.1">
    <property type="nucleotide sequence ID" value="NZ_WTPX01000072.1"/>
</dbReference>
<organism evidence="1 2">
    <name type="scientific">Alienimonas chondri</name>
    <dbReference type="NCBI Taxonomy" id="2681879"/>
    <lineage>
        <taxon>Bacteria</taxon>
        <taxon>Pseudomonadati</taxon>
        <taxon>Planctomycetota</taxon>
        <taxon>Planctomycetia</taxon>
        <taxon>Planctomycetales</taxon>
        <taxon>Planctomycetaceae</taxon>
        <taxon>Alienimonas</taxon>
    </lineage>
</organism>
<reference evidence="1 2" key="1">
    <citation type="journal article" date="2020" name="Syst. Appl. Microbiol.">
        <title>Alienimonas chondri sp. nov., a novel planctomycete isolated from the biofilm of the red alga Chondrus crispus.</title>
        <authorList>
            <person name="Vitorino I."/>
            <person name="Albuquerque L."/>
            <person name="Wiegand S."/>
            <person name="Kallscheuer N."/>
            <person name="da Costa M.S."/>
            <person name="Lobo-da-Cunha A."/>
            <person name="Jogler C."/>
            <person name="Lage O.M."/>
        </authorList>
    </citation>
    <scope>NUCLEOTIDE SEQUENCE [LARGE SCALE GENOMIC DNA]</scope>
    <source>
        <strain evidence="1 2">LzC2</strain>
    </source>
</reference>
<keyword evidence="2" id="KW-1185">Reference proteome</keyword>
<evidence type="ECO:0000313" key="1">
    <source>
        <dbReference type="EMBL" id="NNJ26315.1"/>
    </source>
</evidence>
<accession>A0ABX1VFL6</accession>
<comment type="caution">
    <text evidence="1">The sequence shown here is derived from an EMBL/GenBank/DDBJ whole genome shotgun (WGS) entry which is preliminary data.</text>
</comment>
<evidence type="ECO:0008006" key="3">
    <source>
        <dbReference type="Google" id="ProtNLM"/>
    </source>
</evidence>
<dbReference type="Proteomes" id="UP000609651">
    <property type="component" value="Unassembled WGS sequence"/>
</dbReference>
<sequence>MTRPTVAPPAFAPQWEHDRPSARRRLLWTAFAVALLISFYAGGAQGADRWMSRPSYFSHHVPPHLAAGYPAPVSREAYRPAWVGDRPGFSASGAVRMNRVQFHFGGTNDTTLMVHERAQVGP</sequence>
<proteinExistence type="predicted"/>
<dbReference type="EMBL" id="WTPX01000072">
    <property type="protein sequence ID" value="NNJ26315.1"/>
    <property type="molecule type" value="Genomic_DNA"/>
</dbReference>
<protein>
    <recommendedName>
        <fullName evidence="3">M23 family peptidase</fullName>
    </recommendedName>
</protein>
<evidence type="ECO:0000313" key="2">
    <source>
        <dbReference type="Proteomes" id="UP000609651"/>
    </source>
</evidence>
<gene>
    <name evidence="1" type="ORF">LzC2_23980</name>
</gene>